<evidence type="ECO:0000313" key="2">
    <source>
        <dbReference type="Proteomes" id="UP001485459"/>
    </source>
</evidence>
<accession>A0ABZ2YUL2</accession>
<keyword evidence="2" id="KW-1185">Reference proteome</keyword>
<dbReference type="RefSeq" id="WP_341838308.1">
    <property type="nucleotide sequence ID" value="NZ_CP149822.1"/>
</dbReference>
<name>A0ABZ2YUL2_9BACT</name>
<evidence type="ECO:0000313" key="1">
    <source>
        <dbReference type="EMBL" id="WZN43500.1"/>
    </source>
</evidence>
<dbReference type="EMBL" id="CP149822">
    <property type="protein sequence ID" value="WZN43500.1"/>
    <property type="molecule type" value="Genomic_DNA"/>
</dbReference>
<sequence>MTSGSIPSNINFSNSVKYLSNGAGNNDFVTNTKRAAYIIETDNIPSMVT</sequence>
<dbReference type="Proteomes" id="UP001485459">
    <property type="component" value="Chromosome"/>
</dbReference>
<gene>
    <name evidence="1" type="ORF">WJU16_10710</name>
</gene>
<proteinExistence type="predicted"/>
<protein>
    <submittedName>
        <fullName evidence="1">Uncharacterized protein</fullName>
    </submittedName>
</protein>
<organism evidence="1 2">
    <name type="scientific">Chitinophaga pollutisoli</name>
    <dbReference type="NCBI Taxonomy" id="3133966"/>
    <lineage>
        <taxon>Bacteria</taxon>
        <taxon>Pseudomonadati</taxon>
        <taxon>Bacteroidota</taxon>
        <taxon>Chitinophagia</taxon>
        <taxon>Chitinophagales</taxon>
        <taxon>Chitinophagaceae</taxon>
        <taxon>Chitinophaga</taxon>
    </lineage>
</organism>
<reference evidence="2" key="1">
    <citation type="submission" date="2024-03" db="EMBL/GenBank/DDBJ databases">
        <title>Chitinophaga horti sp. nov., isolated from garden soil.</title>
        <authorList>
            <person name="Lee D.S."/>
            <person name="Han D.M."/>
            <person name="Baek J.H."/>
            <person name="Choi D.G."/>
            <person name="Jeon J.H."/>
            <person name="Jeon C.O."/>
        </authorList>
    </citation>
    <scope>NUCLEOTIDE SEQUENCE [LARGE SCALE GENOMIC DNA]</scope>
    <source>
        <strain evidence="2">GPA1</strain>
    </source>
</reference>